<evidence type="ECO:0000256" key="5">
    <source>
        <dbReference type="ARBA" id="ARBA00023004"/>
    </source>
</evidence>
<dbReference type="PRINTS" id="PR00609">
    <property type="entry name" value="CYTOCHROMEC3"/>
</dbReference>
<sequence length="123" mass="13727">MDKNKERLLALCLMAALFLVGAVCYAAYSQEEPNRILLDFGGGQGKVMFGHYEHFEDFDVACIDCHHTAEDELSEMQKCGDCHLKKMPKGDPCVARKDAFHNQCIGCHEDIGMDLACGDCHKK</sequence>
<dbReference type="RefSeq" id="WP_015949078.1">
    <property type="nucleotide sequence ID" value="NC_011768.1"/>
</dbReference>
<dbReference type="eggNOG" id="COG0484">
    <property type="taxonomic scope" value="Bacteria"/>
</dbReference>
<feature type="binding site" description="axial binding residue" evidence="6">
    <location>
        <position position="108"/>
    </location>
    <ligand>
        <name>heme c</name>
        <dbReference type="ChEBI" id="CHEBI:61717"/>
        <label>1</label>
    </ligand>
    <ligandPart>
        <name>Fe</name>
        <dbReference type="ChEBI" id="CHEBI:18248"/>
    </ligandPart>
</feature>
<feature type="binding site" description="covalent" evidence="6">
    <location>
        <position position="67"/>
    </location>
    <ligand>
        <name>heme c</name>
        <dbReference type="ChEBI" id="CHEBI:61717"/>
        <label>1</label>
    </ligand>
</feature>
<feature type="binding site" description="axial binding residue" evidence="6">
    <location>
        <position position="120"/>
    </location>
    <ligand>
        <name>heme c</name>
        <dbReference type="ChEBI" id="CHEBI:61717"/>
        <label>1</label>
    </ligand>
    <ligandPart>
        <name>Fe</name>
        <dbReference type="ChEBI" id="CHEBI:18248"/>
    </ligandPart>
</feature>
<evidence type="ECO:0000256" key="2">
    <source>
        <dbReference type="ARBA" id="ARBA00022617"/>
    </source>
</evidence>
<keyword evidence="5 6" id="KW-0408">Iron</keyword>
<keyword evidence="1" id="KW-0813">Transport</keyword>
<dbReference type="CDD" id="cd08168">
    <property type="entry name" value="Cytochrom_C3"/>
    <property type="match status" value="1"/>
</dbReference>
<accession>B8FN63</accession>
<feature type="binding site" description="axial binding residue" evidence="6">
    <location>
        <position position="66"/>
    </location>
    <ligand>
        <name>heme c</name>
        <dbReference type="ChEBI" id="CHEBI:61717"/>
        <label>1</label>
    </ligand>
    <ligandPart>
        <name>Fe</name>
        <dbReference type="ChEBI" id="CHEBI:18248"/>
    </ligandPart>
</feature>
<feature type="domain" description="Class III cytochrome C" evidence="7">
    <location>
        <begin position="44"/>
        <end position="121"/>
    </location>
</feature>
<dbReference type="InterPro" id="IPR002322">
    <property type="entry name" value="Cyt_c_III"/>
</dbReference>
<evidence type="ECO:0000313" key="8">
    <source>
        <dbReference type="EMBL" id="ACL06032.1"/>
    </source>
</evidence>
<dbReference type="InterPro" id="IPR020942">
    <property type="entry name" value="Cyt_c_III_dom"/>
</dbReference>
<feature type="binding site" description="covalent" evidence="6">
    <location>
        <position position="117"/>
    </location>
    <ligand>
        <name>heme c</name>
        <dbReference type="ChEBI" id="CHEBI:61717"/>
        <label>3</label>
    </ligand>
</feature>
<dbReference type="Gene3D" id="3.90.10.10">
    <property type="entry name" value="Cytochrome C3"/>
    <property type="match status" value="1"/>
</dbReference>
<feature type="binding site" description="axial binding residue" evidence="6">
    <location>
        <position position="54"/>
    </location>
    <ligand>
        <name>heme c</name>
        <dbReference type="ChEBI" id="CHEBI:61717"/>
        <label>3</label>
    </ligand>
    <ligandPart>
        <name>Fe</name>
        <dbReference type="ChEBI" id="CHEBI:18248"/>
    </ligandPart>
</feature>
<dbReference type="HOGENOM" id="CLU_125874_1_0_7"/>
<evidence type="ECO:0000256" key="3">
    <source>
        <dbReference type="ARBA" id="ARBA00022723"/>
    </source>
</evidence>
<feature type="binding site" description="axial binding residue" evidence="6">
    <location>
        <position position="107"/>
    </location>
    <ligand>
        <name>heme c</name>
        <dbReference type="ChEBI" id="CHEBI:61717"/>
        <label>1</label>
    </ligand>
    <ligandPart>
        <name>Fe</name>
        <dbReference type="ChEBI" id="CHEBI:18248"/>
    </ligandPart>
</feature>
<evidence type="ECO:0000256" key="4">
    <source>
        <dbReference type="ARBA" id="ARBA00022982"/>
    </source>
</evidence>
<dbReference type="GO" id="GO:0046872">
    <property type="term" value="F:metal ion binding"/>
    <property type="evidence" value="ECO:0007669"/>
    <property type="project" value="UniProtKB-KW"/>
</dbReference>
<evidence type="ECO:0000259" key="7">
    <source>
        <dbReference type="Pfam" id="PF02085"/>
    </source>
</evidence>
<proteinExistence type="predicted"/>
<protein>
    <submittedName>
        <fullName evidence="8">Cytochrome c, class III family protein, Rnf-associated</fullName>
    </submittedName>
</protein>
<feature type="binding site" description="axial binding residue" evidence="6">
    <location>
        <position position="121"/>
    </location>
    <ligand>
        <name>heme c</name>
        <dbReference type="ChEBI" id="CHEBI:61717"/>
        <label>1</label>
    </ligand>
    <ligandPart>
        <name>Fe</name>
        <dbReference type="ChEBI" id="CHEBI:18248"/>
    </ligandPart>
</feature>
<gene>
    <name evidence="8" type="ordered locus">Dalk_4353</name>
</gene>
<keyword evidence="9" id="KW-1185">Reference proteome</keyword>
<comment type="cofactor">
    <cofactor evidence="6">
        <name>heme c</name>
        <dbReference type="ChEBI" id="CHEBI:61717"/>
    </cofactor>
    <text evidence="6">Binds 4 heme c groups covalently per monomer.</text>
</comment>
<feature type="binding site" description="axial binding residue" evidence="6">
    <location>
        <position position="65"/>
    </location>
    <ligand>
        <name>heme c</name>
        <dbReference type="ChEBI" id="CHEBI:61717"/>
        <label>1</label>
    </ligand>
    <ligandPart>
        <name>Fe</name>
        <dbReference type="ChEBI" id="CHEBI:18248"/>
    </ligandPart>
</feature>
<keyword evidence="3 6" id="KW-0479">Metal-binding</keyword>
<feature type="binding site" description="axial binding residue" evidence="6">
    <location>
        <position position="79"/>
    </location>
    <ligand>
        <name>heme c</name>
        <dbReference type="ChEBI" id="CHEBI:61717"/>
        <label>1</label>
    </ligand>
    <ligandPart>
        <name>Fe</name>
        <dbReference type="ChEBI" id="CHEBI:18248"/>
    </ligandPart>
</feature>
<feature type="binding site" description="axial binding residue" evidence="6">
    <location>
        <position position="82"/>
    </location>
    <ligand>
        <name>heme c</name>
        <dbReference type="ChEBI" id="CHEBI:61717"/>
        <label>1</label>
    </ligand>
    <ligandPart>
        <name>Fe</name>
        <dbReference type="ChEBI" id="CHEBI:18248"/>
    </ligandPart>
</feature>
<feature type="binding site" description="axial binding residue" evidence="6">
    <location>
        <position position="83"/>
    </location>
    <ligand>
        <name>heme c</name>
        <dbReference type="ChEBI" id="CHEBI:61717"/>
        <label>1</label>
    </ligand>
    <ligandPart>
        <name>Fe</name>
        <dbReference type="ChEBI" id="CHEBI:18248"/>
    </ligandPart>
</feature>
<evidence type="ECO:0000313" key="9">
    <source>
        <dbReference type="Proteomes" id="UP000000739"/>
    </source>
</evidence>
<dbReference type="AlphaFoldDB" id="B8FN63"/>
<evidence type="ECO:0000256" key="1">
    <source>
        <dbReference type="ARBA" id="ARBA00022448"/>
    </source>
</evidence>
<feature type="binding site" description="axial binding residue" evidence="6">
    <location>
        <position position="104"/>
    </location>
    <ligand>
        <name>heme c</name>
        <dbReference type="ChEBI" id="CHEBI:61717"/>
        <label>1</label>
    </ligand>
    <ligandPart>
        <name>Fe</name>
        <dbReference type="ChEBI" id="CHEBI:18248"/>
    </ligandPart>
</feature>
<reference evidence="8 9" key="1">
    <citation type="journal article" date="2012" name="Environ. Microbiol.">
        <title>The genome sequence of Desulfatibacillum alkenivorans AK-01: a blueprint for anaerobic alkane oxidation.</title>
        <authorList>
            <person name="Callaghan A.V."/>
            <person name="Morris B.E."/>
            <person name="Pereira I.A."/>
            <person name="McInerney M.J."/>
            <person name="Austin R.N."/>
            <person name="Groves J.T."/>
            <person name="Kukor J.J."/>
            <person name="Suflita J.M."/>
            <person name="Young L.Y."/>
            <person name="Zylstra G.J."/>
            <person name="Wawrik B."/>
        </authorList>
    </citation>
    <scope>NUCLEOTIDE SEQUENCE [LARGE SCALE GENOMIC DNA]</scope>
    <source>
        <strain evidence="8 9">AK-01</strain>
    </source>
</reference>
<dbReference type="GO" id="GO:0020037">
    <property type="term" value="F:heme binding"/>
    <property type="evidence" value="ECO:0007669"/>
    <property type="project" value="InterPro"/>
</dbReference>
<dbReference type="KEGG" id="dal:Dalk_4353"/>
<keyword evidence="2 6" id="KW-0349">Heme</keyword>
<keyword evidence="4" id="KW-0249">Electron transport</keyword>
<organism evidence="8 9">
    <name type="scientific">Desulfatibacillum aliphaticivorans</name>
    <dbReference type="NCBI Taxonomy" id="218208"/>
    <lineage>
        <taxon>Bacteria</taxon>
        <taxon>Pseudomonadati</taxon>
        <taxon>Thermodesulfobacteriota</taxon>
        <taxon>Desulfobacteria</taxon>
        <taxon>Desulfobacterales</taxon>
        <taxon>Desulfatibacillaceae</taxon>
        <taxon>Desulfatibacillum</taxon>
    </lineage>
</organism>
<evidence type="ECO:0000256" key="6">
    <source>
        <dbReference type="PIRSR" id="PIRSR602322-1"/>
    </source>
</evidence>
<dbReference type="EMBL" id="CP001322">
    <property type="protein sequence ID" value="ACL06032.1"/>
    <property type="molecule type" value="Genomic_DNA"/>
</dbReference>
<dbReference type="SUPFAM" id="SSF48695">
    <property type="entry name" value="Multiheme cytochromes"/>
    <property type="match status" value="1"/>
</dbReference>
<feature type="binding site" description="axial binding residue" evidence="6">
    <location>
        <position position="62"/>
    </location>
    <ligand>
        <name>heme c</name>
        <dbReference type="ChEBI" id="CHEBI:61717"/>
        <label>1</label>
    </ligand>
    <ligandPart>
        <name>Fe</name>
        <dbReference type="ChEBI" id="CHEBI:18248"/>
    </ligandPart>
</feature>
<name>B8FN63_DESAL</name>
<dbReference type="Pfam" id="PF02085">
    <property type="entry name" value="Cytochrom_CIII"/>
    <property type="match status" value="1"/>
</dbReference>
<dbReference type="GO" id="GO:0009055">
    <property type="term" value="F:electron transfer activity"/>
    <property type="evidence" value="ECO:0007669"/>
    <property type="project" value="InterPro"/>
</dbReference>
<dbReference type="InterPro" id="IPR036280">
    <property type="entry name" value="Multihaem_cyt_sf"/>
</dbReference>
<feature type="binding site" description="axial binding residue" evidence="6">
    <location>
        <position position="51"/>
    </location>
    <ligand>
        <name>heme c</name>
        <dbReference type="ChEBI" id="CHEBI:61717"/>
        <label>1</label>
    </ligand>
    <ligandPart>
        <name>Fe</name>
        <dbReference type="ChEBI" id="CHEBI:18248"/>
    </ligandPart>
</feature>
<dbReference type="Proteomes" id="UP000000739">
    <property type="component" value="Chromosome"/>
</dbReference>